<sequence length="80" mass="8895">MAAIPNTMRRGAIYWFRRSRRLPDGKILRPTVSLRTARSSIARLRAAILSAQPRLHVASLLHGAAEINGESAENPRKKPP</sequence>
<dbReference type="EMBL" id="CP041659">
    <property type="protein sequence ID" value="QDP20369.1"/>
    <property type="molecule type" value="Genomic_DNA"/>
</dbReference>
<dbReference type="Proteomes" id="UP000321857">
    <property type="component" value="Chromosome"/>
</dbReference>
<dbReference type="RefSeq" id="WP_147494817.1">
    <property type="nucleotide sequence ID" value="NZ_CP041659.1"/>
</dbReference>
<organism evidence="1 2">
    <name type="scientific">Sphingomonas xanthus</name>
    <dbReference type="NCBI Taxonomy" id="2594473"/>
    <lineage>
        <taxon>Bacteria</taxon>
        <taxon>Pseudomonadati</taxon>
        <taxon>Pseudomonadota</taxon>
        <taxon>Alphaproteobacteria</taxon>
        <taxon>Sphingomonadales</taxon>
        <taxon>Sphingomonadaceae</taxon>
        <taxon>Sphingomonas</taxon>
    </lineage>
</organism>
<keyword evidence="2" id="KW-1185">Reference proteome</keyword>
<gene>
    <name evidence="1" type="ORF">FMM02_10650</name>
</gene>
<accession>A0A516ITZ6</accession>
<protein>
    <submittedName>
        <fullName evidence="1">Uncharacterized protein</fullName>
    </submittedName>
</protein>
<dbReference type="AlphaFoldDB" id="A0A516ITZ6"/>
<dbReference type="KEGG" id="sxa:FMM02_10650"/>
<name>A0A516ITZ6_9SPHN</name>
<evidence type="ECO:0000313" key="1">
    <source>
        <dbReference type="EMBL" id="QDP20369.1"/>
    </source>
</evidence>
<reference evidence="1 2" key="1">
    <citation type="submission" date="2019-07" db="EMBL/GenBank/DDBJ databases">
        <title>Sphingomonas AE3 Genome sequencing and assembly.</title>
        <authorList>
            <person name="Kim H."/>
        </authorList>
    </citation>
    <scope>NUCLEOTIDE SEQUENCE [LARGE SCALE GENOMIC DNA]</scope>
    <source>
        <strain evidence="1 2">AE3</strain>
    </source>
</reference>
<evidence type="ECO:0000313" key="2">
    <source>
        <dbReference type="Proteomes" id="UP000321857"/>
    </source>
</evidence>
<proteinExistence type="predicted"/>